<dbReference type="InterPro" id="IPR029058">
    <property type="entry name" value="AB_hydrolase_fold"/>
</dbReference>
<protein>
    <recommendedName>
        <fullName evidence="7">Palmitoyl-CoA hydrolase</fullName>
    </recommendedName>
</protein>
<dbReference type="PANTHER" id="PTHR10824:SF4">
    <property type="entry name" value="ACYL-COENZYME A THIOESTERASE 1-LIKE"/>
    <property type="match status" value="1"/>
</dbReference>
<comment type="similarity">
    <text evidence="1">Belongs to the C/M/P thioester hydrolase family.</text>
</comment>
<feature type="domain" description="BAAT/Acyl-CoA thioester hydrolase C-terminal" evidence="4">
    <location>
        <begin position="234"/>
        <end position="424"/>
    </location>
</feature>
<organism evidence="5 6">
    <name type="scientific">Trebonia kvetii</name>
    <dbReference type="NCBI Taxonomy" id="2480626"/>
    <lineage>
        <taxon>Bacteria</taxon>
        <taxon>Bacillati</taxon>
        <taxon>Actinomycetota</taxon>
        <taxon>Actinomycetes</taxon>
        <taxon>Streptosporangiales</taxon>
        <taxon>Treboniaceae</taxon>
        <taxon>Trebonia</taxon>
    </lineage>
</organism>
<dbReference type="PIRSF" id="PIRSF016521">
    <property type="entry name" value="Acyl-CoA_hydro"/>
    <property type="match status" value="1"/>
</dbReference>
<evidence type="ECO:0000256" key="1">
    <source>
        <dbReference type="ARBA" id="ARBA00006538"/>
    </source>
</evidence>
<dbReference type="GO" id="GO:0047617">
    <property type="term" value="F:fatty acyl-CoA hydrolase activity"/>
    <property type="evidence" value="ECO:0007669"/>
    <property type="project" value="TreeGrafter"/>
</dbReference>
<feature type="domain" description="Acyl-CoA thioester hydrolase/bile acid-CoA amino acid N-acetyltransferase" evidence="3">
    <location>
        <begin position="49"/>
        <end position="164"/>
    </location>
</feature>
<feature type="active site" description="Charge relay system" evidence="2">
    <location>
        <position position="347"/>
    </location>
</feature>
<dbReference type="Proteomes" id="UP000460272">
    <property type="component" value="Unassembled WGS sequence"/>
</dbReference>
<evidence type="ECO:0000259" key="4">
    <source>
        <dbReference type="Pfam" id="PF08840"/>
    </source>
</evidence>
<accession>A0A6P2BNB0</accession>
<dbReference type="OrthoDB" id="3189021at2"/>
<dbReference type="InterPro" id="IPR042490">
    <property type="entry name" value="Thio_Ohase/BAAT_N"/>
</dbReference>
<dbReference type="SUPFAM" id="SSF53474">
    <property type="entry name" value="alpha/beta-Hydrolases"/>
    <property type="match status" value="1"/>
</dbReference>
<evidence type="ECO:0000313" key="5">
    <source>
        <dbReference type="EMBL" id="TVZ00494.1"/>
    </source>
</evidence>
<dbReference type="GO" id="GO:0006631">
    <property type="term" value="P:fatty acid metabolic process"/>
    <property type="evidence" value="ECO:0007669"/>
    <property type="project" value="TreeGrafter"/>
</dbReference>
<sequence length="427" mass="45146">MRRGEVRRFRWVWLLVVALLLAAPVAGCSASAQVPRATVTVTPRTSVADQPVQIRVAGLVGGQRATVQVSPTDAAGVRWQASAVYRADAEGDIDLNSAAVLSGSYSDISGMGLIWSMQPTKTPPLGAYSWGSAPRMFAVSVNAGGARVASGEFQRTISQAHLTQQDESVSANGFMGQYWHAGTTTTRRPAVLVLDGLPGGMPTVLPAMLAASGYPALGVAYFKEPGLPQTLSDIPLEYFAKALTWLAHQPGVDPSAIAVLGISRGSEAAQLLGVHYPSLVHAVIGSVPSNAANCSYPSCAGPAWTLHDKPLPYTHDYDSPSPPDDPAAVIPDQRINGPVFLDCGEDDQAWTSCPYGQAIVNLLDDHHDQWSHVLYPYPKAGHGVGSLVPYEPYGPATVAAEGSISFQADQEADAQLWPRLLSFLASL</sequence>
<dbReference type="AlphaFoldDB" id="A0A6P2BNB0"/>
<dbReference type="InterPro" id="IPR014940">
    <property type="entry name" value="BAAT_C"/>
</dbReference>
<evidence type="ECO:0000259" key="3">
    <source>
        <dbReference type="Pfam" id="PF04775"/>
    </source>
</evidence>
<evidence type="ECO:0000313" key="6">
    <source>
        <dbReference type="Proteomes" id="UP000460272"/>
    </source>
</evidence>
<dbReference type="Gene3D" id="2.60.40.2240">
    <property type="entry name" value="Acyl-CoA thioester hydrolase/BAAT N-terminal domain"/>
    <property type="match status" value="1"/>
</dbReference>
<name>A0A6P2BNB0_9ACTN</name>
<proteinExistence type="inferred from homology"/>
<dbReference type="PANTHER" id="PTHR10824">
    <property type="entry name" value="ACYL-COENZYME A THIOESTERASE-RELATED"/>
    <property type="match status" value="1"/>
</dbReference>
<evidence type="ECO:0008006" key="7">
    <source>
        <dbReference type="Google" id="ProtNLM"/>
    </source>
</evidence>
<gene>
    <name evidence="5" type="ORF">EAS64_38415</name>
</gene>
<dbReference type="GO" id="GO:0006637">
    <property type="term" value="P:acyl-CoA metabolic process"/>
    <property type="evidence" value="ECO:0007669"/>
    <property type="project" value="InterPro"/>
</dbReference>
<keyword evidence="6" id="KW-1185">Reference proteome</keyword>
<feature type="active site" description="Charge relay system" evidence="2">
    <location>
        <position position="382"/>
    </location>
</feature>
<feature type="active site" description="Charge relay system" evidence="2">
    <location>
        <position position="263"/>
    </location>
</feature>
<dbReference type="Pfam" id="PF04775">
    <property type="entry name" value="Bile_Hydr_Trans"/>
    <property type="match status" value="1"/>
</dbReference>
<comment type="caution">
    <text evidence="5">The sequence shown here is derived from an EMBL/GenBank/DDBJ whole genome shotgun (WGS) entry which is preliminary data.</text>
</comment>
<dbReference type="InterPro" id="IPR006862">
    <property type="entry name" value="Thio_Ohase/aa_AcTrfase"/>
</dbReference>
<reference evidence="5 6" key="1">
    <citation type="submission" date="2018-11" db="EMBL/GenBank/DDBJ databases">
        <title>Trebonia kvetii gen.nov., sp.nov., a novel acidophilic actinobacterium, and proposal of the new actinobacterial family Treboniaceae fam. nov.</title>
        <authorList>
            <person name="Rapoport D."/>
            <person name="Sagova-Mareckova M."/>
            <person name="Sedlacek I."/>
            <person name="Provaznik J."/>
            <person name="Kralova S."/>
            <person name="Pavlinic D."/>
            <person name="Benes V."/>
            <person name="Kopecky J."/>
        </authorList>
    </citation>
    <scope>NUCLEOTIDE SEQUENCE [LARGE SCALE GENOMIC DNA]</scope>
    <source>
        <strain evidence="5 6">15Tr583</strain>
    </source>
</reference>
<dbReference type="EMBL" id="RPFW01000009">
    <property type="protein sequence ID" value="TVZ00494.1"/>
    <property type="molecule type" value="Genomic_DNA"/>
</dbReference>
<dbReference type="Gene3D" id="3.40.50.1820">
    <property type="entry name" value="alpha/beta hydrolase"/>
    <property type="match status" value="1"/>
</dbReference>
<dbReference type="InterPro" id="IPR016662">
    <property type="entry name" value="Acyl-CoA_thioEstase_long-chain"/>
</dbReference>
<dbReference type="Pfam" id="PF08840">
    <property type="entry name" value="BAAT_C"/>
    <property type="match status" value="1"/>
</dbReference>
<evidence type="ECO:0000256" key="2">
    <source>
        <dbReference type="PIRSR" id="PIRSR016521-1"/>
    </source>
</evidence>